<dbReference type="SUPFAM" id="SSF48452">
    <property type="entry name" value="TPR-like"/>
    <property type="match status" value="1"/>
</dbReference>
<evidence type="ECO:0000259" key="10">
    <source>
        <dbReference type="Pfam" id="PF09976"/>
    </source>
</evidence>
<evidence type="ECO:0000256" key="1">
    <source>
        <dbReference type="ARBA" id="ARBA00004401"/>
    </source>
</evidence>
<evidence type="ECO:0000256" key="5">
    <source>
        <dbReference type="ARBA" id="ARBA00023136"/>
    </source>
</evidence>
<protein>
    <recommendedName>
        <fullName evidence="8">Ancillary SecYEG translocon subunit</fullName>
    </recommendedName>
</protein>
<keyword evidence="3 9" id="KW-0812">Transmembrane</keyword>
<gene>
    <name evidence="11" type="primary">bamD_24</name>
    <name evidence="11" type="ORF">GALL_381190</name>
</gene>
<proteinExistence type="inferred from homology"/>
<dbReference type="EMBL" id="MLJW01001104">
    <property type="protein sequence ID" value="OIQ80135.1"/>
    <property type="molecule type" value="Genomic_DNA"/>
</dbReference>
<keyword evidence="4 9" id="KW-1133">Transmembrane helix</keyword>
<evidence type="ECO:0000256" key="8">
    <source>
        <dbReference type="ARBA" id="ARBA00024235"/>
    </source>
</evidence>
<organism evidence="11">
    <name type="scientific">mine drainage metagenome</name>
    <dbReference type="NCBI Taxonomy" id="410659"/>
    <lineage>
        <taxon>unclassified sequences</taxon>
        <taxon>metagenomes</taxon>
        <taxon>ecological metagenomes</taxon>
    </lineage>
</organism>
<evidence type="ECO:0000256" key="9">
    <source>
        <dbReference type="SAM" id="Phobius"/>
    </source>
</evidence>
<feature type="domain" description="Ancillary SecYEG translocon subunit/Cell division coordinator CpoB TPR" evidence="10">
    <location>
        <begin position="15"/>
        <end position="208"/>
    </location>
</feature>
<evidence type="ECO:0000256" key="3">
    <source>
        <dbReference type="ARBA" id="ARBA00022692"/>
    </source>
</evidence>
<dbReference type="GO" id="GO:0005886">
    <property type="term" value="C:plasma membrane"/>
    <property type="evidence" value="ECO:0007669"/>
    <property type="project" value="UniProtKB-SubCell"/>
</dbReference>
<name>A0A1J5QJL6_9ZZZZ</name>
<reference evidence="11" key="1">
    <citation type="submission" date="2016-10" db="EMBL/GenBank/DDBJ databases">
        <title>Sequence of Gallionella enrichment culture.</title>
        <authorList>
            <person name="Poehlein A."/>
            <person name="Muehling M."/>
            <person name="Daniel R."/>
        </authorList>
    </citation>
    <scope>NUCLEOTIDE SEQUENCE</scope>
</reference>
<evidence type="ECO:0000256" key="2">
    <source>
        <dbReference type="ARBA" id="ARBA00022475"/>
    </source>
</evidence>
<evidence type="ECO:0000256" key="4">
    <source>
        <dbReference type="ARBA" id="ARBA00022989"/>
    </source>
</evidence>
<dbReference type="PANTHER" id="PTHR38035:SF1">
    <property type="entry name" value="ANCILLARY SECYEG TRANSLOCON SUBUNIT"/>
    <property type="match status" value="1"/>
</dbReference>
<keyword evidence="5 9" id="KW-0472">Membrane</keyword>
<dbReference type="InterPro" id="IPR011990">
    <property type="entry name" value="TPR-like_helical_dom_sf"/>
</dbReference>
<dbReference type="PANTHER" id="PTHR38035">
    <property type="entry name" value="UPF0070 PROTEIN YFGM"/>
    <property type="match status" value="1"/>
</dbReference>
<dbReference type="Pfam" id="PF09976">
    <property type="entry name" value="TPR_21"/>
    <property type="match status" value="1"/>
</dbReference>
<dbReference type="AlphaFoldDB" id="A0A1J5QJL6"/>
<comment type="subcellular location">
    <subcellularLocation>
        <location evidence="1">Cell membrane</location>
        <topology evidence="1">Single-pass type II membrane protein</topology>
    </subcellularLocation>
</comment>
<dbReference type="Gene3D" id="1.25.40.10">
    <property type="entry name" value="Tetratricopeptide repeat domain"/>
    <property type="match status" value="1"/>
</dbReference>
<comment type="caution">
    <text evidence="11">The sequence shown here is derived from an EMBL/GenBank/DDBJ whole genome shotgun (WGS) entry which is preliminary data.</text>
</comment>
<dbReference type="GO" id="GO:0044877">
    <property type="term" value="F:protein-containing complex binding"/>
    <property type="evidence" value="ECO:0007669"/>
    <property type="project" value="InterPro"/>
</dbReference>
<dbReference type="PIRSF" id="PIRSF006170">
    <property type="entry name" value="YfgM"/>
    <property type="match status" value="1"/>
</dbReference>
<dbReference type="InterPro" id="IPR026039">
    <property type="entry name" value="YfgM"/>
</dbReference>
<evidence type="ECO:0000256" key="6">
    <source>
        <dbReference type="ARBA" id="ARBA00023186"/>
    </source>
</evidence>
<dbReference type="InterPro" id="IPR018704">
    <property type="entry name" value="SecYEG/CpoB_TPR"/>
</dbReference>
<sequence length="211" mass="22847">MSYNLEEQDQLAQLRDFWERWGTLLTLLLAAALLGVAGMRGWQWWQQREAVKASALYVQIGQRLGAGDLSGARAVYGELQHDFAASVYAPMGALELAKASAVRGDTEQARTLLQWTAAHAKDTAYRAAALLALSAMQLDAEQYDAALASVKASPDPAFDGLFSARRGDILALQGKRDAARQAYTQALQQLSPGDGYRGMVERSLEAVGGRS</sequence>
<accession>A0A1J5QJL6</accession>
<keyword evidence="6" id="KW-0143">Chaperone</keyword>
<feature type="transmembrane region" description="Helical" evidence="9">
    <location>
        <begin position="20"/>
        <end position="39"/>
    </location>
</feature>
<comment type="similarity">
    <text evidence="7">Belongs to the YfgM family.</text>
</comment>
<evidence type="ECO:0000313" key="11">
    <source>
        <dbReference type="EMBL" id="OIQ80135.1"/>
    </source>
</evidence>
<evidence type="ECO:0000256" key="7">
    <source>
        <dbReference type="ARBA" id="ARBA00024197"/>
    </source>
</evidence>
<keyword evidence="2" id="KW-1003">Cell membrane</keyword>